<dbReference type="Proteomes" id="UP000799429">
    <property type="component" value="Unassembled WGS sequence"/>
</dbReference>
<evidence type="ECO:0000313" key="2">
    <source>
        <dbReference type="EMBL" id="KAF2838388.1"/>
    </source>
</evidence>
<name>A0A9P4S963_9PEZI</name>
<dbReference type="AlphaFoldDB" id="A0A9P4S963"/>
<dbReference type="EMBL" id="MU006097">
    <property type="protein sequence ID" value="KAF2838388.1"/>
    <property type="molecule type" value="Genomic_DNA"/>
</dbReference>
<protein>
    <submittedName>
        <fullName evidence="2">Uncharacterized protein</fullName>
    </submittedName>
</protein>
<proteinExistence type="predicted"/>
<organism evidence="2 3">
    <name type="scientific">Patellaria atrata CBS 101060</name>
    <dbReference type="NCBI Taxonomy" id="1346257"/>
    <lineage>
        <taxon>Eukaryota</taxon>
        <taxon>Fungi</taxon>
        <taxon>Dikarya</taxon>
        <taxon>Ascomycota</taxon>
        <taxon>Pezizomycotina</taxon>
        <taxon>Dothideomycetes</taxon>
        <taxon>Dothideomycetes incertae sedis</taxon>
        <taxon>Patellariales</taxon>
        <taxon>Patellariaceae</taxon>
        <taxon>Patellaria</taxon>
    </lineage>
</organism>
<evidence type="ECO:0000313" key="3">
    <source>
        <dbReference type="Proteomes" id="UP000799429"/>
    </source>
</evidence>
<gene>
    <name evidence="2" type="ORF">M501DRAFT_993224</name>
</gene>
<evidence type="ECO:0000256" key="1">
    <source>
        <dbReference type="SAM" id="MobiDB-lite"/>
    </source>
</evidence>
<keyword evidence="3" id="KW-1185">Reference proteome</keyword>
<accession>A0A9P4S963</accession>
<feature type="region of interest" description="Disordered" evidence="1">
    <location>
        <begin position="19"/>
        <end position="40"/>
    </location>
</feature>
<comment type="caution">
    <text evidence="2">The sequence shown here is derived from an EMBL/GenBank/DDBJ whole genome shotgun (WGS) entry which is preliminary data.</text>
</comment>
<sequence length="109" mass="12571">MYRNILKDMTPQRIEDYLQRKASLPEEDSEPRKSTRNSRYYANNVSALTIDTSTGQGHTRMLESVLPAALTLEYPPLGPFGRVSKREEARQSVYRMLFSKSRARDLSVM</sequence>
<reference evidence="2" key="1">
    <citation type="journal article" date="2020" name="Stud. Mycol.">
        <title>101 Dothideomycetes genomes: a test case for predicting lifestyles and emergence of pathogens.</title>
        <authorList>
            <person name="Haridas S."/>
            <person name="Albert R."/>
            <person name="Binder M."/>
            <person name="Bloem J."/>
            <person name="Labutti K."/>
            <person name="Salamov A."/>
            <person name="Andreopoulos B."/>
            <person name="Baker S."/>
            <person name="Barry K."/>
            <person name="Bills G."/>
            <person name="Bluhm B."/>
            <person name="Cannon C."/>
            <person name="Castanera R."/>
            <person name="Culley D."/>
            <person name="Daum C."/>
            <person name="Ezra D."/>
            <person name="Gonzalez J."/>
            <person name="Henrissat B."/>
            <person name="Kuo A."/>
            <person name="Liang C."/>
            <person name="Lipzen A."/>
            <person name="Lutzoni F."/>
            <person name="Magnuson J."/>
            <person name="Mondo S."/>
            <person name="Nolan M."/>
            <person name="Ohm R."/>
            <person name="Pangilinan J."/>
            <person name="Park H.-J."/>
            <person name="Ramirez L."/>
            <person name="Alfaro M."/>
            <person name="Sun H."/>
            <person name="Tritt A."/>
            <person name="Yoshinaga Y."/>
            <person name="Zwiers L.-H."/>
            <person name="Turgeon B."/>
            <person name="Goodwin S."/>
            <person name="Spatafora J."/>
            <person name="Crous P."/>
            <person name="Grigoriev I."/>
        </authorList>
    </citation>
    <scope>NUCLEOTIDE SEQUENCE</scope>
    <source>
        <strain evidence="2">CBS 101060</strain>
    </source>
</reference>